<proteinExistence type="predicted"/>
<organism evidence="3 4">
    <name type="scientific">Mucilaginibacter aquariorum</name>
    <dbReference type="NCBI Taxonomy" id="2967225"/>
    <lineage>
        <taxon>Bacteria</taxon>
        <taxon>Pseudomonadati</taxon>
        <taxon>Bacteroidota</taxon>
        <taxon>Sphingobacteriia</taxon>
        <taxon>Sphingobacteriales</taxon>
        <taxon>Sphingobacteriaceae</taxon>
        <taxon>Mucilaginibacter</taxon>
    </lineage>
</organism>
<protein>
    <submittedName>
        <fullName evidence="3">Response regulator</fullName>
    </submittedName>
</protein>
<evidence type="ECO:0000256" key="1">
    <source>
        <dbReference type="PROSITE-ProRule" id="PRU00169"/>
    </source>
</evidence>
<dbReference type="InterPro" id="IPR001789">
    <property type="entry name" value="Sig_transdc_resp-reg_receiver"/>
</dbReference>
<dbReference type="SMART" id="SM00448">
    <property type="entry name" value="REC"/>
    <property type="match status" value="1"/>
</dbReference>
<evidence type="ECO:0000259" key="2">
    <source>
        <dbReference type="PROSITE" id="PS50110"/>
    </source>
</evidence>
<evidence type="ECO:0000313" key="4">
    <source>
        <dbReference type="Proteomes" id="UP001204376"/>
    </source>
</evidence>
<feature type="domain" description="Response regulatory" evidence="2">
    <location>
        <begin position="3"/>
        <end position="129"/>
    </location>
</feature>
<dbReference type="EMBL" id="JANHOH010000001">
    <property type="protein sequence ID" value="MCQ6956331.1"/>
    <property type="molecule type" value="Genomic_DNA"/>
</dbReference>
<accession>A0ABT1SW49</accession>
<dbReference type="PANTHER" id="PTHR44520:SF2">
    <property type="entry name" value="RESPONSE REGULATOR RCP1"/>
    <property type="match status" value="1"/>
</dbReference>
<keyword evidence="4" id="KW-1185">Reference proteome</keyword>
<dbReference type="InterPro" id="IPR052893">
    <property type="entry name" value="TCS_response_regulator"/>
</dbReference>
<name>A0ABT1SW49_9SPHI</name>
<comment type="caution">
    <text evidence="3">The sequence shown here is derived from an EMBL/GenBank/DDBJ whole genome shotgun (WGS) entry which is preliminary data.</text>
</comment>
<dbReference type="SUPFAM" id="SSF52172">
    <property type="entry name" value="CheY-like"/>
    <property type="match status" value="1"/>
</dbReference>
<dbReference type="Pfam" id="PF00072">
    <property type="entry name" value="Response_reg"/>
    <property type="match status" value="1"/>
</dbReference>
<reference evidence="3 4" key="1">
    <citation type="submission" date="2022-07" db="EMBL/GenBank/DDBJ databases">
        <title>Mucilaginibacter sp. JC4.</title>
        <authorList>
            <person name="Le V."/>
            <person name="Ko S.-R."/>
            <person name="Ahn C.-Y."/>
            <person name="Oh H.-M."/>
        </authorList>
    </citation>
    <scope>NUCLEOTIDE SEQUENCE [LARGE SCALE GENOMIC DNA]</scope>
    <source>
        <strain evidence="3 4">JC4</strain>
    </source>
</reference>
<evidence type="ECO:0000313" key="3">
    <source>
        <dbReference type="EMBL" id="MCQ6956331.1"/>
    </source>
</evidence>
<dbReference type="Proteomes" id="UP001204376">
    <property type="component" value="Unassembled WGS sequence"/>
</dbReference>
<dbReference type="Gene3D" id="3.40.50.2300">
    <property type="match status" value="1"/>
</dbReference>
<dbReference type="InterPro" id="IPR011006">
    <property type="entry name" value="CheY-like_superfamily"/>
</dbReference>
<dbReference type="PROSITE" id="PS50110">
    <property type="entry name" value="RESPONSE_REGULATORY"/>
    <property type="match status" value="1"/>
</dbReference>
<dbReference type="PANTHER" id="PTHR44520">
    <property type="entry name" value="RESPONSE REGULATOR RCP1-RELATED"/>
    <property type="match status" value="1"/>
</dbReference>
<feature type="modified residue" description="4-aspartylphosphate" evidence="1">
    <location>
        <position position="59"/>
    </location>
</feature>
<sequence length="136" mass="15903">MCKLVMIDDNPIEHLIMQRLLDRYGIFKDAVHSLDGRIIIEFLREKNAVSMLPDLIFLDLDMPGFSGWDFLEQFEKLYLRLAKPISVYVVSSSVCDEERSRSAHFPFVKEFISKPVTKDKLEILYCLHYIPFAGDR</sequence>
<dbReference type="RefSeq" id="WP_256536549.1">
    <property type="nucleotide sequence ID" value="NZ_JANHOH010000001.1"/>
</dbReference>
<keyword evidence="1" id="KW-0597">Phosphoprotein</keyword>
<gene>
    <name evidence="3" type="ORF">NPE20_00085</name>
</gene>